<name>A0A7J8ILX8_ROUAE</name>
<sequence>MPLNFPPAYSHTRESLDIEVLQISVPSCFVTIYAPHALLCFHAYQAPEVSSPNISSTDPHVLICGLASHFVVLAHLLELSHLLVKFAPKCSKKTFSPIPISSSLPGGPIRSLQPCHSPAGSDMKLLCLGSKFTLLYPDL</sequence>
<comment type="caution">
    <text evidence="1">The sequence shown here is derived from an EMBL/GenBank/DDBJ whole genome shotgun (WGS) entry which is preliminary data.</text>
</comment>
<organism evidence="1 2">
    <name type="scientific">Rousettus aegyptiacus</name>
    <name type="common">Egyptian fruit bat</name>
    <name type="synonym">Pteropus aegyptiacus</name>
    <dbReference type="NCBI Taxonomy" id="9407"/>
    <lineage>
        <taxon>Eukaryota</taxon>
        <taxon>Metazoa</taxon>
        <taxon>Chordata</taxon>
        <taxon>Craniata</taxon>
        <taxon>Vertebrata</taxon>
        <taxon>Euteleostomi</taxon>
        <taxon>Mammalia</taxon>
        <taxon>Eutheria</taxon>
        <taxon>Laurasiatheria</taxon>
        <taxon>Chiroptera</taxon>
        <taxon>Yinpterochiroptera</taxon>
        <taxon>Pteropodoidea</taxon>
        <taxon>Pteropodidae</taxon>
        <taxon>Rousettinae</taxon>
        <taxon>Rousettus</taxon>
    </lineage>
</organism>
<dbReference type="AlphaFoldDB" id="A0A7J8ILX8"/>
<protein>
    <submittedName>
        <fullName evidence="1">Uncharacterized protein</fullName>
    </submittedName>
</protein>
<reference evidence="1 2" key="1">
    <citation type="journal article" date="2020" name="Nature">
        <title>Six reference-quality genomes reveal evolution of bat adaptations.</title>
        <authorList>
            <person name="Jebb D."/>
            <person name="Huang Z."/>
            <person name="Pippel M."/>
            <person name="Hughes G.M."/>
            <person name="Lavrichenko K."/>
            <person name="Devanna P."/>
            <person name="Winkler S."/>
            <person name="Jermiin L.S."/>
            <person name="Skirmuntt E.C."/>
            <person name="Katzourakis A."/>
            <person name="Burkitt-Gray L."/>
            <person name="Ray D.A."/>
            <person name="Sullivan K.A.M."/>
            <person name="Roscito J.G."/>
            <person name="Kirilenko B.M."/>
            <person name="Davalos L.M."/>
            <person name="Corthals A.P."/>
            <person name="Power M.L."/>
            <person name="Jones G."/>
            <person name="Ransome R.D."/>
            <person name="Dechmann D.K.N."/>
            <person name="Locatelli A.G."/>
            <person name="Puechmaille S.J."/>
            <person name="Fedrigo O."/>
            <person name="Jarvis E.D."/>
            <person name="Hiller M."/>
            <person name="Vernes S.C."/>
            <person name="Myers E.W."/>
            <person name="Teeling E.C."/>
        </authorList>
    </citation>
    <scope>NUCLEOTIDE SEQUENCE [LARGE SCALE GENOMIC DNA]</scope>
    <source>
        <strain evidence="1">MRouAeg1</strain>
        <tissue evidence="1">Muscle</tissue>
    </source>
</reference>
<accession>A0A7J8ILX8</accession>
<gene>
    <name evidence="1" type="ORF">HJG63_010567</name>
</gene>
<proteinExistence type="predicted"/>
<dbReference type="EMBL" id="JACASE010000003">
    <property type="protein sequence ID" value="KAF6485338.1"/>
    <property type="molecule type" value="Genomic_DNA"/>
</dbReference>
<keyword evidence="2" id="KW-1185">Reference proteome</keyword>
<dbReference type="Proteomes" id="UP000593571">
    <property type="component" value="Unassembled WGS sequence"/>
</dbReference>
<evidence type="ECO:0000313" key="2">
    <source>
        <dbReference type="Proteomes" id="UP000593571"/>
    </source>
</evidence>
<evidence type="ECO:0000313" key="1">
    <source>
        <dbReference type="EMBL" id="KAF6485338.1"/>
    </source>
</evidence>